<dbReference type="GO" id="GO:0008160">
    <property type="term" value="F:protein tyrosine phosphatase activator activity"/>
    <property type="evidence" value="ECO:0007669"/>
    <property type="project" value="TreeGrafter"/>
</dbReference>
<organism evidence="8 9">
    <name type="scientific">Rhodocollybia butyracea</name>
    <dbReference type="NCBI Taxonomy" id="206335"/>
    <lineage>
        <taxon>Eukaryota</taxon>
        <taxon>Fungi</taxon>
        <taxon>Dikarya</taxon>
        <taxon>Basidiomycota</taxon>
        <taxon>Agaricomycotina</taxon>
        <taxon>Agaricomycetes</taxon>
        <taxon>Agaricomycetidae</taxon>
        <taxon>Agaricales</taxon>
        <taxon>Marasmiineae</taxon>
        <taxon>Omphalotaceae</taxon>
        <taxon>Rhodocollybia</taxon>
    </lineage>
</organism>
<sequence>MPDLPPLRNVPLSEVPKLELPTNKIHTEEDVGNWRRTQSFQDLSIFLRRLNEAAVGISLPWSSETPSQAILSMIALLDNLDSWIDEIPPLESPQRFGNLAFRTWGKRLEERAESLLERLLPSEFTPLVPRIKPYFLTSFGSFVRIDYGTGHEASFALFLLCLTLTRFFVPIVDEERELVFRVFLRYLRLCWRLQDVYRLEPAGSHGVWGLDDSHFLGYIFGSAQLRDQSDIAVTAVLYPPLPPTNLYFLSIMRIHEVKHGPFHEHSSQLHSIAVGVPNWGKVNSGLFKMYEAEVLGKRVVVQHIPIGGLLPWIDEITSSTQKQSSTAISRVPPSFGSATQAPWSQGAMSRLDSGVPGINDTTLPPWLSVPNPYNFNYQGPKQRSRECVL</sequence>
<dbReference type="InterPro" id="IPR037218">
    <property type="entry name" value="PTPA_sf"/>
</dbReference>
<evidence type="ECO:0000256" key="5">
    <source>
        <dbReference type="ARBA" id="ARBA00023110"/>
    </source>
</evidence>
<dbReference type="PANTHER" id="PTHR10012:SF0">
    <property type="entry name" value="SERINE_THREONINE-PROTEIN PHOSPHATASE 2A ACTIVATOR"/>
    <property type="match status" value="1"/>
</dbReference>
<dbReference type="GO" id="GO:0005737">
    <property type="term" value="C:cytoplasm"/>
    <property type="evidence" value="ECO:0007669"/>
    <property type="project" value="UniProtKB-SubCell"/>
</dbReference>
<evidence type="ECO:0000256" key="4">
    <source>
        <dbReference type="ARBA" id="ARBA00022490"/>
    </source>
</evidence>
<comment type="caution">
    <text evidence="8">The sequence shown here is derived from an EMBL/GenBank/DDBJ whole genome shotgun (WGS) entry which is preliminary data.</text>
</comment>
<comment type="subcellular location">
    <subcellularLocation>
        <location evidence="2 7">Cytoplasm</location>
    </subcellularLocation>
</comment>
<comment type="function">
    <text evidence="7">PPIases accelerate the folding of proteins. It catalyzes the cis-trans isomerization of proline imidic peptide bonds in oligopeptides.</text>
</comment>
<dbReference type="CDD" id="cd04087">
    <property type="entry name" value="PTPA"/>
    <property type="match status" value="1"/>
</dbReference>
<dbReference type="GO" id="GO:0003755">
    <property type="term" value="F:peptidyl-prolyl cis-trans isomerase activity"/>
    <property type="evidence" value="ECO:0007669"/>
    <property type="project" value="UniProtKB-KW"/>
</dbReference>
<evidence type="ECO:0000256" key="3">
    <source>
        <dbReference type="ARBA" id="ARBA00011019"/>
    </source>
</evidence>
<dbReference type="Gene3D" id="1.20.120.1150">
    <property type="match status" value="1"/>
</dbReference>
<keyword evidence="5 7" id="KW-0697">Rotamase</keyword>
<dbReference type="InterPro" id="IPR043170">
    <property type="entry name" value="PTPA_C_lid"/>
</dbReference>
<dbReference type="AlphaFoldDB" id="A0A9P5PZ31"/>
<dbReference type="PANTHER" id="PTHR10012">
    <property type="entry name" value="SERINE/THREONINE-PROTEIN PHOSPHATASE 2A REGULATORY SUBUNIT B"/>
    <property type="match status" value="1"/>
</dbReference>
<accession>A0A9P5PZ31</accession>
<dbReference type="EMBL" id="JADNRY010000023">
    <property type="protein sequence ID" value="KAF9072548.1"/>
    <property type="molecule type" value="Genomic_DNA"/>
</dbReference>
<evidence type="ECO:0000256" key="1">
    <source>
        <dbReference type="ARBA" id="ARBA00000971"/>
    </source>
</evidence>
<dbReference type="Pfam" id="PF03095">
    <property type="entry name" value="PTPA"/>
    <property type="match status" value="1"/>
</dbReference>
<protein>
    <recommendedName>
        <fullName evidence="7">Serine/threonine-protein phosphatase 2A activator</fullName>
        <ecNumber evidence="7">5.2.1.8</ecNumber>
    </recommendedName>
    <alternativeName>
        <fullName evidence="7">Phosphotyrosyl phosphatase activator</fullName>
    </alternativeName>
</protein>
<keyword evidence="6 7" id="KW-0413">Isomerase</keyword>
<evidence type="ECO:0000256" key="2">
    <source>
        <dbReference type="ARBA" id="ARBA00004496"/>
    </source>
</evidence>
<comment type="catalytic activity">
    <reaction evidence="1 7">
        <text>[protein]-peptidylproline (omega=180) = [protein]-peptidylproline (omega=0)</text>
        <dbReference type="Rhea" id="RHEA:16237"/>
        <dbReference type="Rhea" id="RHEA-COMP:10747"/>
        <dbReference type="Rhea" id="RHEA-COMP:10748"/>
        <dbReference type="ChEBI" id="CHEBI:83833"/>
        <dbReference type="ChEBI" id="CHEBI:83834"/>
        <dbReference type="EC" id="5.2.1.8"/>
    </reaction>
</comment>
<evidence type="ECO:0000256" key="7">
    <source>
        <dbReference type="RuleBase" id="RU361210"/>
    </source>
</evidence>
<dbReference type="InterPro" id="IPR004327">
    <property type="entry name" value="Phstyr_phstse_ac"/>
</dbReference>
<proteinExistence type="inferred from homology"/>
<keyword evidence="4 7" id="KW-0963">Cytoplasm</keyword>
<dbReference type="SUPFAM" id="SSF140984">
    <property type="entry name" value="PTPA-like"/>
    <property type="match status" value="1"/>
</dbReference>
<dbReference type="EC" id="5.2.1.8" evidence="7"/>
<dbReference type="GO" id="GO:0005634">
    <property type="term" value="C:nucleus"/>
    <property type="evidence" value="ECO:0007669"/>
    <property type="project" value="TreeGrafter"/>
</dbReference>
<evidence type="ECO:0000313" key="8">
    <source>
        <dbReference type="EMBL" id="KAF9072548.1"/>
    </source>
</evidence>
<comment type="similarity">
    <text evidence="3 7">Belongs to the PTPA-type PPIase family.</text>
</comment>
<dbReference type="GO" id="GO:0007052">
    <property type="term" value="P:mitotic spindle organization"/>
    <property type="evidence" value="ECO:0007669"/>
    <property type="project" value="TreeGrafter"/>
</dbReference>
<reference evidence="8" key="1">
    <citation type="submission" date="2020-11" db="EMBL/GenBank/DDBJ databases">
        <authorList>
            <consortium name="DOE Joint Genome Institute"/>
            <person name="Ahrendt S."/>
            <person name="Riley R."/>
            <person name="Andreopoulos W."/>
            <person name="Labutti K."/>
            <person name="Pangilinan J."/>
            <person name="Ruiz-Duenas F.J."/>
            <person name="Barrasa J.M."/>
            <person name="Sanchez-Garcia M."/>
            <person name="Camarero S."/>
            <person name="Miyauchi S."/>
            <person name="Serrano A."/>
            <person name="Linde D."/>
            <person name="Babiker R."/>
            <person name="Drula E."/>
            <person name="Ayuso-Fernandez I."/>
            <person name="Pacheco R."/>
            <person name="Padilla G."/>
            <person name="Ferreira P."/>
            <person name="Barriuso J."/>
            <person name="Kellner H."/>
            <person name="Castanera R."/>
            <person name="Alfaro M."/>
            <person name="Ramirez L."/>
            <person name="Pisabarro A.G."/>
            <person name="Kuo A."/>
            <person name="Tritt A."/>
            <person name="Lipzen A."/>
            <person name="He G."/>
            <person name="Yan M."/>
            <person name="Ng V."/>
            <person name="Cullen D."/>
            <person name="Martin F."/>
            <person name="Rosso M.-N."/>
            <person name="Henrissat B."/>
            <person name="Hibbett D."/>
            <person name="Martinez A.T."/>
            <person name="Grigoriev I.V."/>
        </authorList>
    </citation>
    <scope>NUCLEOTIDE SEQUENCE</scope>
    <source>
        <strain evidence="8">AH 40177</strain>
    </source>
</reference>
<evidence type="ECO:0000256" key="6">
    <source>
        <dbReference type="ARBA" id="ARBA00023235"/>
    </source>
</evidence>
<keyword evidence="9" id="KW-1185">Reference proteome</keyword>
<gene>
    <name evidence="8" type="ORF">BDP27DRAFT_1261314</name>
</gene>
<dbReference type="Proteomes" id="UP000772434">
    <property type="component" value="Unassembled WGS sequence"/>
</dbReference>
<name>A0A9P5PZ31_9AGAR</name>
<dbReference type="GO" id="GO:0000159">
    <property type="term" value="C:protein phosphatase type 2A complex"/>
    <property type="evidence" value="ECO:0007669"/>
    <property type="project" value="TreeGrafter"/>
</dbReference>
<dbReference type="OrthoDB" id="16120at2759"/>
<evidence type="ECO:0000313" key="9">
    <source>
        <dbReference type="Proteomes" id="UP000772434"/>
    </source>
</evidence>